<protein>
    <recommendedName>
        <fullName evidence="3">Carrier domain-containing protein</fullName>
    </recommendedName>
</protein>
<evidence type="ECO:0000259" key="3">
    <source>
        <dbReference type="PROSITE" id="PS50075"/>
    </source>
</evidence>
<dbReference type="EMBL" id="MNAN01000028">
    <property type="protein sequence ID" value="OHU95999.1"/>
    <property type="molecule type" value="Genomic_DNA"/>
</dbReference>
<feature type="domain" description="Carrier" evidence="3">
    <location>
        <begin position="27"/>
        <end position="105"/>
    </location>
</feature>
<dbReference type="RefSeq" id="WP_070991566.1">
    <property type="nucleotide sequence ID" value="NZ_CBCSHD010000001.1"/>
</dbReference>
<dbReference type="Proteomes" id="UP000180253">
    <property type="component" value="Unassembled WGS sequence"/>
</dbReference>
<organism evidence="4 5">
    <name type="scientific">Pseudoalteromonas byunsanensis</name>
    <dbReference type="NCBI Taxonomy" id="327939"/>
    <lineage>
        <taxon>Bacteria</taxon>
        <taxon>Pseudomonadati</taxon>
        <taxon>Pseudomonadota</taxon>
        <taxon>Gammaproteobacteria</taxon>
        <taxon>Alteromonadales</taxon>
        <taxon>Pseudoalteromonadaceae</taxon>
        <taxon>Pseudoalteromonas</taxon>
    </lineage>
</organism>
<dbReference type="AlphaFoldDB" id="A0A1S1NBA9"/>
<dbReference type="SMART" id="SM01294">
    <property type="entry name" value="PKS_PP_betabranch"/>
    <property type="match status" value="1"/>
</dbReference>
<dbReference type="SMART" id="SM00823">
    <property type="entry name" value="PKS_PP"/>
    <property type="match status" value="1"/>
</dbReference>
<dbReference type="InterPro" id="IPR009081">
    <property type="entry name" value="PP-bd_ACP"/>
</dbReference>
<dbReference type="InterPro" id="IPR020806">
    <property type="entry name" value="PKS_PP-bd"/>
</dbReference>
<sequence>MFELELSPRKEIDITSISKNFVCMSREEIAKSVSDHLITWLDEHDYFEDMDVNVLVAFSELGLTSMDSVALAEKINIDFGVELDATAAWQYPNVSRLSQHIATLIQRHTQEHPESILVKDAHDAPRENDIAVQLEKLLGKNLKAEA</sequence>
<name>A0A1S1NBA9_9GAMM</name>
<dbReference type="InterPro" id="IPR036736">
    <property type="entry name" value="ACP-like_sf"/>
</dbReference>
<gene>
    <name evidence="4" type="ORF">BIW53_09360</name>
</gene>
<keyword evidence="1" id="KW-0596">Phosphopantetheine</keyword>
<dbReference type="PROSITE" id="PS50075">
    <property type="entry name" value="CARRIER"/>
    <property type="match status" value="1"/>
</dbReference>
<reference evidence="4 5" key="1">
    <citation type="submission" date="2016-10" db="EMBL/GenBank/DDBJ databases">
        <title>Pseudoalteromonas amylolytica sp. nov., isolated from the surface seawater.</title>
        <authorList>
            <person name="Wu Y.-H."/>
            <person name="Cheng H."/>
            <person name="Jin X.-B."/>
            <person name="Wang C.-S."/>
            <person name="Xu X.-W."/>
        </authorList>
    </citation>
    <scope>NUCLEOTIDE SEQUENCE [LARGE SCALE GENOMIC DNA]</scope>
    <source>
        <strain evidence="4 5">JCM 12483</strain>
    </source>
</reference>
<keyword evidence="5" id="KW-1185">Reference proteome</keyword>
<dbReference type="Pfam" id="PF00550">
    <property type="entry name" value="PP-binding"/>
    <property type="match status" value="1"/>
</dbReference>
<proteinExistence type="predicted"/>
<evidence type="ECO:0000313" key="5">
    <source>
        <dbReference type="Proteomes" id="UP000180253"/>
    </source>
</evidence>
<dbReference type="SUPFAM" id="SSF47336">
    <property type="entry name" value="ACP-like"/>
    <property type="match status" value="1"/>
</dbReference>
<dbReference type="STRING" id="327939.BIW53_09360"/>
<accession>A0A1S1NBA9</accession>
<keyword evidence="2" id="KW-0597">Phosphoprotein</keyword>
<evidence type="ECO:0000313" key="4">
    <source>
        <dbReference type="EMBL" id="OHU95999.1"/>
    </source>
</evidence>
<comment type="caution">
    <text evidence="4">The sequence shown here is derived from an EMBL/GenBank/DDBJ whole genome shotgun (WGS) entry which is preliminary data.</text>
</comment>
<dbReference type="Gene3D" id="1.10.1200.10">
    <property type="entry name" value="ACP-like"/>
    <property type="match status" value="1"/>
</dbReference>
<dbReference type="GO" id="GO:0031177">
    <property type="term" value="F:phosphopantetheine binding"/>
    <property type="evidence" value="ECO:0007669"/>
    <property type="project" value="InterPro"/>
</dbReference>
<evidence type="ECO:0000256" key="2">
    <source>
        <dbReference type="ARBA" id="ARBA00022553"/>
    </source>
</evidence>
<evidence type="ECO:0000256" key="1">
    <source>
        <dbReference type="ARBA" id="ARBA00022450"/>
    </source>
</evidence>